<dbReference type="PROSITE" id="PS51257">
    <property type="entry name" value="PROKAR_LIPOPROTEIN"/>
    <property type="match status" value="1"/>
</dbReference>
<dbReference type="Gene3D" id="1.20.5.340">
    <property type="match status" value="1"/>
</dbReference>
<dbReference type="STRING" id="517418.Ctha_2325"/>
<dbReference type="KEGG" id="cts:Ctha_2325"/>
<dbReference type="OrthoDB" id="597123at2"/>
<dbReference type="eggNOG" id="COG1196">
    <property type="taxonomic scope" value="Bacteria"/>
</dbReference>
<feature type="coiled-coil region" evidence="1">
    <location>
        <begin position="108"/>
        <end position="187"/>
    </location>
</feature>
<dbReference type="EMBL" id="CP001100">
    <property type="protein sequence ID" value="ACF14775.1"/>
    <property type="molecule type" value="Genomic_DNA"/>
</dbReference>
<evidence type="ECO:0000256" key="1">
    <source>
        <dbReference type="SAM" id="Coils"/>
    </source>
</evidence>
<gene>
    <name evidence="2" type="ordered locus">Ctha_2325</name>
</gene>
<keyword evidence="3" id="KW-1185">Reference proteome</keyword>
<protein>
    <recommendedName>
        <fullName evidence="4">Lipoprotein</fullName>
    </recommendedName>
</protein>
<feature type="coiled-coil region" evidence="1">
    <location>
        <begin position="19"/>
        <end position="53"/>
    </location>
</feature>
<evidence type="ECO:0000313" key="3">
    <source>
        <dbReference type="Proteomes" id="UP000001208"/>
    </source>
</evidence>
<reference evidence="2 3" key="1">
    <citation type="submission" date="2008-06" db="EMBL/GenBank/DDBJ databases">
        <title>Complete sequence of Chloroherpeton thalassium ATCC 35110.</title>
        <authorList>
            <consortium name="US DOE Joint Genome Institute"/>
            <person name="Lucas S."/>
            <person name="Copeland A."/>
            <person name="Lapidus A."/>
            <person name="Glavina del Rio T."/>
            <person name="Dalin E."/>
            <person name="Tice H."/>
            <person name="Bruce D."/>
            <person name="Goodwin L."/>
            <person name="Pitluck S."/>
            <person name="Schmutz J."/>
            <person name="Larimer F."/>
            <person name="Land M."/>
            <person name="Hauser L."/>
            <person name="Kyrpides N."/>
            <person name="Mikhailova N."/>
            <person name="Liu Z."/>
            <person name="Li T."/>
            <person name="Zhao F."/>
            <person name="Overmann J."/>
            <person name="Bryant D.A."/>
            <person name="Richardson P."/>
        </authorList>
    </citation>
    <scope>NUCLEOTIDE SEQUENCE [LARGE SCALE GENOMIC DNA]</scope>
    <source>
        <strain evidence="3">ATCC 35110 / GB-78</strain>
    </source>
</reference>
<organism evidence="2 3">
    <name type="scientific">Chloroherpeton thalassium (strain ATCC 35110 / GB-78)</name>
    <dbReference type="NCBI Taxonomy" id="517418"/>
    <lineage>
        <taxon>Bacteria</taxon>
        <taxon>Pseudomonadati</taxon>
        <taxon>Chlorobiota</taxon>
        <taxon>Chlorobiia</taxon>
        <taxon>Chlorobiales</taxon>
        <taxon>Chloroherpetonaceae</taxon>
        <taxon>Chloroherpeton</taxon>
    </lineage>
</organism>
<dbReference type="HOGENOM" id="CLU_978958_0_0_10"/>
<evidence type="ECO:0000313" key="2">
    <source>
        <dbReference type="EMBL" id="ACF14775.1"/>
    </source>
</evidence>
<keyword evidence="1" id="KW-0175">Coiled coil</keyword>
<dbReference type="RefSeq" id="WP_012500857.1">
    <property type="nucleotide sequence ID" value="NC_011026.1"/>
</dbReference>
<dbReference type="AlphaFoldDB" id="B3QWL5"/>
<name>B3QWL5_CHLT3</name>
<dbReference type="Proteomes" id="UP000001208">
    <property type="component" value="Chromosome"/>
</dbReference>
<sequence>MNKNIVKLIFLTSVLFLFIGGCTKELEEKVAELEKEKQELALEAEAKEKYVEEVVGAINEIQSNLDTIRVRESIISKASTGIEKRGVSEAEAIKRTILSDISDIDSYLQENKKKVSSLQKKMQQYRYRVSSLEKMVENLQNTISQKEMEIAYLKEEISSLNVKVAALETTIRQKERVIQQKEEEINEVYYIIGDWEQLKEKGVIEDQGGFLWFGKTTVATKDFDLTKFTKVSAEATSMIQINHPLSQVELLTSHSKDSYEIKKDGENASVLQIKDAKEFWKKAKCLVILLN</sequence>
<evidence type="ECO:0008006" key="4">
    <source>
        <dbReference type="Google" id="ProtNLM"/>
    </source>
</evidence>
<proteinExistence type="predicted"/>
<accession>B3QWL5</accession>